<dbReference type="InterPro" id="IPR002524">
    <property type="entry name" value="Cation_efflux"/>
</dbReference>
<dbReference type="PANTHER" id="PTHR45820:SF4">
    <property type="entry name" value="ZINC TRANSPORTER 63C, ISOFORM F"/>
    <property type="match status" value="1"/>
</dbReference>
<proteinExistence type="inferred from homology"/>
<feature type="transmembrane region" description="Helical" evidence="8">
    <location>
        <begin position="46"/>
        <end position="68"/>
    </location>
</feature>
<feature type="transmembrane region" description="Helical" evidence="8">
    <location>
        <begin position="206"/>
        <end position="223"/>
    </location>
</feature>
<keyword evidence="6 8" id="KW-1133">Transmembrane helix</keyword>
<evidence type="ECO:0000256" key="2">
    <source>
        <dbReference type="ARBA" id="ARBA00008873"/>
    </source>
</evidence>
<evidence type="ECO:0000259" key="10">
    <source>
        <dbReference type="Pfam" id="PF16916"/>
    </source>
</evidence>
<dbReference type="OrthoDB" id="29444at2759"/>
<comment type="similarity">
    <text evidence="2">Belongs to the cation diffusion facilitator (CDF) transporter (TC 2.A.4) family. SLC30A subfamily.</text>
</comment>
<dbReference type="Gene3D" id="1.20.1510.10">
    <property type="entry name" value="Cation efflux protein transmembrane domain"/>
    <property type="match status" value="1"/>
</dbReference>
<evidence type="ECO:0000256" key="7">
    <source>
        <dbReference type="ARBA" id="ARBA00023136"/>
    </source>
</evidence>
<keyword evidence="5" id="KW-0862">Zinc</keyword>
<keyword evidence="7 8" id="KW-0472">Membrane</keyword>
<dbReference type="SUPFAM" id="SSF160240">
    <property type="entry name" value="Cation efflux protein cytoplasmic domain-like"/>
    <property type="match status" value="1"/>
</dbReference>
<dbReference type="InterPro" id="IPR058533">
    <property type="entry name" value="Cation_efflux_TM"/>
</dbReference>
<evidence type="ECO:0000256" key="4">
    <source>
        <dbReference type="ARBA" id="ARBA00022692"/>
    </source>
</evidence>
<organism evidence="11 12">
    <name type="scientific">Brachionus plicatilis</name>
    <name type="common">Marine rotifer</name>
    <name type="synonym">Brachionus muelleri</name>
    <dbReference type="NCBI Taxonomy" id="10195"/>
    <lineage>
        <taxon>Eukaryota</taxon>
        <taxon>Metazoa</taxon>
        <taxon>Spiralia</taxon>
        <taxon>Gnathifera</taxon>
        <taxon>Rotifera</taxon>
        <taxon>Eurotatoria</taxon>
        <taxon>Monogononta</taxon>
        <taxon>Pseudotrocha</taxon>
        <taxon>Ploima</taxon>
        <taxon>Brachionidae</taxon>
        <taxon>Brachionus</taxon>
    </lineage>
</organism>
<dbReference type="InterPro" id="IPR027469">
    <property type="entry name" value="Cation_efflux_TMD_sf"/>
</dbReference>
<sequence length="354" mass="39590">MDFEAQKKKRPICYLTKTVLLITVIIMTSCFFLVEIVVGHMTKSNALIADSFHMLSDIISQIIGLVALRFSKKDSSKKNTFGWSRAEVLGSLVNAVFLLALCFTIVVDSITRFLEPEALERIDLMLGVGGGGLALNLIVLLLFAIQGCQDSSEEKKEMNMNLHGVFLNALGDSLGSVAVIISGLIIKFAPPKDVLDVKWKLYIDPILSLVIAAIIVSSTIPLIKKSSIILLQGVPLTCDIDDLQEKISAIQGVVDVHHFHVWSLNAEKLVATAHVRLTGDYDEKTKWLVVEKIKKILHKENIHLTTIQLEHDEASIESCDEECPESIRHTKPSKSKYKHFNRLRKQSDLQYQRF</sequence>
<name>A0A3M7QBG0_BRAPC</name>
<dbReference type="GO" id="GO:0016020">
    <property type="term" value="C:membrane"/>
    <property type="evidence" value="ECO:0007669"/>
    <property type="project" value="UniProtKB-SubCell"/>
</dbReference>
<reference evidence="11 12" key="1">
    <citation type="journal article" date="2018" name="Sci. Rep.">
        <title>Genomic signatures of local adaptation to the degree of environmental predictability in rotifers.</title>
        <authorList>
            <person name="Franch-Gras L."/>
            <person name="Hahn C."/>
            <person name="Garcia-Roger E.M."/>
            <person name="Carmona M.J."/>
            <person name="Serra M."/>
            <person name="Gomez A."/>
        </authorList>
    </citation>
    <scope>NUCLEOTIDE SEQUENCE [LARGE SCALE GENOMIC DNA]</scope>
    <source>
        <strain evidence="11">HYR1</strain>
    </source>
</reference>
<dbReference type="Proteomes" id="UP000276133">
    <property type="component" value="Unassembled WGS sequence"/>
</dbReference>
<dbReference type="EMBL" id="REGN01006647">
    <property type="protein sequence ID" value="RNA08730.1"/>
    <property type="molecule type" value="Genomic_DNA"/>
</dbReference>
<accession>A0A3M7QBG0</accession>
<evidence type="ECO:0000256" key="8">
    <source>
        <dbReference type="SAM" id="Phobius"/>
    </source>
</evidence>
<feature type="transmembrane region" description="Helical" evidence="8">
    <location>
        <begin position="88"/>
        <end position="106"/>
    </location>
</feature>
<comment type="caution">
    <text evidence="11">The sequence shown here is derived from an EMBL/GenBank/DDBJ whole genome shotgun (WGS) entry which is preliminary data.</text>
</comment>
<feature type="transmembrane region" description="Helical" evidence="8">
    <location>
        <begin position="12"/>
        <end position="34"/>
    </location>
</feature>
<dbReference type="AlphaFoldDB" id="A0A3M7QBG0"/>
<feature type="transmembrane region" description="Helical" evidence="8">
    <location>
        <begin position="165"/>
        <end position="186"/>
    </location>
</feature>
<dbReference type="NCBIfam" id="TIGR01297">
    <property type="entry name" value="CDF"/>
    <property type="match status" value="1"/>
</dbReference>
<evidence type="ECO:0000256" key="1">
    <source>
        <dbReference type="ARBA" id="ARBA00004141"/>
    </source>
</evidence>
<evidence type="ECO:0000313" key="11">
    <source>
        <dbReference type="EMBL" id="RNA08730.1"/>
    </source>
</evidence>
<dbReference type="GO" id="GO:0005385">
    <property type="term" value="F:zinc ion transmembrane transporter activity"/>
    <property type="evidence" value="ECO:0007669"/>
    <property type="project" value="TreeGrafter"/>
</dbReference>
<evidence type="ECO:0000256" key="5">
    <source>
        <dbReference type="ARBA" id="ARBA00022833"/>
    </source>
</evidence>
<dbReference type="GO" id="GO:0006882">
    <property type="term" value="P:intracellular zinc ion homeostasis"/>
    <property type="evidence" value="ECO:0007669"/>
    <property type="project" value="TreeGrafter"/>
</dbReference>
<dbReference type="SUPFAM" id="SSF161111">
    <property type="entry name" value="Cation efflux protein transmembrane domain-like"/>
    <property type="match status" value="1"/>
</dbReference>
<dbReference type="PANTHER" id="PTHR45820">
    <property type="entry name" value="FI23527P1"/>
    <property type="match status" value="1"/>
</dbReference>
<evidence type="ECO:0000256" key="3">
    <source>
        <dbReference type="ARBA" id="ARBA00022448"/>
    </source>
</evidence>
<dbReference type="Pfam" id="PF01545">
    <property type="entry name" value="Cation_efflux"/>
    <property type="match status" value="1"/>
</dbReference>
<keyword evidence="3" id="KW-0813">Transport</keyword>
<evidence type="ECO:0000259" key="9">
    <source>
        <dbReference type="Pfam" id="PF01545"/>
    </source>
</evidence>
<dbReference type="InterPro" id="IPR027470">
    <property type="entry name" value="Cation_efflux_CTD"/>
</dbReference>
<dbReference type="InterPro" id="IPR036837">
    <property type="entry name" value="Cation_efflux_CTD_sf"/>
</dbReference>
<evidence type="ECO:0000313" key="12">
    <source>
        <dbReference type="Proteomes" id="UP000276133"/>
    </source>
</evidence>
<keyword evidence="4 8" id="KW-0812">Transmembrane</keyword>
<comment type="subcellular location">
    <subcellularLocation>
        <location evidence="1">Membrane</location>
        <topology evidence="1">Multi-pass membrane protein</topology>
    </subcellularLocation>
</comment>
<dbReference type="Pfam" id="PF16916">
    <property type="entry name" value="ZT_dimer"/>
    <property type="match status" value="1"/>
</dbReference>
<evidence type="ECO:0000256" key="6">
    <source>
        <dbReference type="ARBA" id="ARBA00022989"/>
    </source>
</evidence>
<dbReference type="PROSITE" id="PS51257">
    <property type="entry name" value="PROKAR_LIPOPROTEIN"/>
    <property type="match status" value="1"/>
</dbReference>
<protein>
    <submittedName>
        <fullName evidence="11">Zinc transporter 10</fullName>
    </submittedName>
</protein>
<feature type="domain" description="Cation efflux protein cytoplasmic" evidence="10">
    <location>
        <begin position="239"/>
        <end position="311"/>
    </location>
</feature>
<feature type="domain" description="Cation efflux protein transmembrane" evidence="9">
    <location>
        <begin position="21"/>
        <end position="231"/>
    </location>
</feature>
<gene>
    <name evidence="11" type="ORF">BpHYR1_053149</name>
</gene>
<keyword evidence="12" id="KW-1185">Reference proteome</keyword>
<feature type="transmembrane region" description="Helical" evidence="8">
    <location>
        <begin position="126"/>
        <end position="145"/>
    </location>
</feature>